<keyword evidence="2" id="KW-0805">Transcription regulation</keyword>
<dbReference type="InterPro" id="IPR000847">
    <property type="entry name" value="LysR_HTH_N"/>
</dbReference>
<evidence type="ECO:0000256" key="2">
    <source>
        <dbReference type="ARBA" id="ARBA00023015"/>
    </source>
</evidence>
<evidence type="ECO:0000259" key="6">
    <source>
        <dbReference type="PROSITE" id="PS50931"/>
    </source>
</evidence>
<feature type="domain" description="HTH lysR-type" evidence="6">
    <location>
        <begin position="4"/>
        <end position="61"/>
    </location>
</feature>
<dbReference type="Proteomes" id="UP000198282">
    <property type="component" value="Unassembled WGS sequence"/>
</dbReference>
<dbReference type="Pfam" id="PF00126">
    <property type="entry name" value="HTH_1"/>
    <property type="match status" value="1"/>
</dbReference>
<evidence type="ECO:0000313" key="8">
    <source>
        <dbReference type="Proteomes" id="UP000198282"/>
    </source>
</evidence>
<dbReference type="Pfam" id="PF03466">
    <property type="entry name" value="LysR_substrate"/>
    <property type="match status" value="1"/>
</dbReference>
<dbReference type="PANTHER" id="PTHR30346:SF0">
    <property type="entry name" value="HCA OPERON TRANSCRIPTIONAL ACTIVATOR HCAR"/>
    <property type="match status" value="1"/>
</dbReference>
<dbReference type="CDD" id="cd08414">
    <property type="entry name" value="PBP2_LTTR_aromatics_like"/>
    <property type="match status" value="1"/>
</dbReference>
<accession>A0A239NMR2</accession>
<dbReference type="Gene3D" id="3.40.190.10">
    <property type="entry name" value="Periplasmic binding protein-like II"/>
    <property type="match status" value="2"/>
</dbReference>
<sequence>MTHPELRQLRYFLAVAEELSFTRAAERLLIAQQSLSQQITALERRLGVRLFDRDSRGTRLTAVGGVFVSEARAVLERADQALAVLQRARRGEVGDLRLAFLTTVANHLLPPIVRALREQLADVRITTESTTIAALVEGVTGGRYDAAFTRPPLVDGLASRTLANEPVCAVLPEDHALAHRTELDLRDLAGERWVLTPPSSWEPWHRTYNDHFHQAGFIPDVVHTDANPQNLLGLVAAGVGITRLVRSSQSLRRTGVVFIPFADAYAPTDVIWLPRNDNPALPRLLEIVTDLAATRDLTQSG</sequence>
<dbReference type="GO" id="GO:0003677">
    <property type="term" value="F:DNA binding"/>
    <property type="evidence" value="ECO:0007669"/>
    <property type="project" value="UniProtKB-KW"/>
</dbReference>
<dbReference type="GO" id="GO:0003700">
    <property type="term" value="F:DNA-binding transcription factor activity"/>
    <property type="evidence" value="ECO:0007669"/>
    <property type="project" value="InterPro"/>
</dbReference>
<dbReference type="PROSITE" id="PS50931">
    <property type="entry name" value="HTH_LYSR"/>
    <property type="match status" value="1"/>
</dbReference>
<evidence type="ECO:0000256" key="3">
    <source>
        <dbReference type="ARBA" id="ARBA00023125"/>
    </source>
</evidence>
<dbReference type="OrthoDB" id="3176554at2"/>
<keyword evidence="8" id="KW-1185">Reference proteome</keyword>
<keyword evidence="3" id="KW-0238">DNA-binding</keyword>
<dbReference type="InterPro" id="IPR036390">
    <property type="entry name" value="WH_DNA-bd_sf"/>
</dbReference>
<evidence type="ECO:0000256" key="5">
    <source>
        <dbReference type="SAM" id="Coils"/>
    </source>
</evidence>
<protein>
    <submittedName>
        <fullName evidence="7">Transcriptional regulator, LysR family</fullName>
    </submittedName>
</protein>
<dbReference type="PRINTS" id="PR00039">
    <property type="entry name" value="HTHLYSR"/>
</dbReference>
<dbReference type="InterPro" id="IPR036388">
    <property type="entry name" value="WH-like_DNA-bd_sf"/>
</dbReference>
<feature type="coiled-coil region" evidence="5">
    <location>
        <begin position="25"/>
        <end position="88"/>
    </location>
</feature>
<evidence type="ECO:0000313" key="7">
    <source>
        <dbReference type="EMBL" id="SNT56187.1"/>
    </source>
</evidence>
<proteinExistence type="inferred from homology"/>
<dbReference type="InterPro" id="IPR005119">
    <property type="entry name" value="LysR_subst-bd"/>
</dbReference>
<keyword evidence="4" id="KW-0804">Transcription</keyword>
<dbReference type="AlphaFoldDB" id="A0A239NMR2"/>
<dbReference type="SUPFAM" id="SSF46785">
    <property type="entry name" value="Winged helix' DNA-binding domain"/>
    <property type="match status" value="1"/>
</dbReference>
<dbReference type="RefSeq" id="WP_089212299.1">
    <property type="nucleotide sequence ID" value="NZ_FZOD01000063.1"/>
</dbReference>
<dbReference type="EMBL" id="FZOD01000063">
    <property type="protein sequence ID" value="SNT56187.1"/>
    <property type="molecule type" value="Genomic_DNA"/>
</dbReference>
<keyword evidence="5" id="KW-0175">Coiled coil</keyword>
<evidence type="ECO:0000256" key="4">
    <source>
        <dbReference type="ARBA" id="ARBA00023163"/>
    </source>
</evidence>
<dbReference type="FunFam" id="1.10.10.10:FF:000001">
    <property type="entry name" value="LysR family transcriptional regulator"/>
    <property type="match status" value="1"/>
</dbReference>
<dbReference type="PANTHER" id="PTHR30346">
    <property type="entry name" value="TRANSCRIPTIONAL DUAL REGULATOR HCAR-RELATED"/>
    <property type="match status" value="1"/>
</dbReference>
<dbReference type="SUPFAM" id="SSF53850">
    <property type="entry name" value="Periplasmic binding protein-like II"/>
    <property type="match status" value="1"/>
</dbReference>
<name>A0A239NMR2_9ACTN</name>
<gene>
    <name evidence="7" type="ORF">SAMN05216276_106335</name>
</gene>
<reference evidence="7 8" key="1">
    <citation type="submission" date="2017-06" db="EMBL/GenBank/DDBJ databases">
        <authorList>
            <person name="Kim H.J."/>
            <person name="Triplett B.A."/>
        </authorList>
    </citation>
    <scope>NUCLEOTIDE SEQUENCE [LARGE SCALE GENOMIC DNA]</scope>
    <source>
        <strain evidence="7 8">CGMCC 4.2132</strain>
    </source>
</reference>
<comment type="similarity">
    <text evidence="1">Belongs to the LysR transcriptional regulatory family.</text>
</comment>
<evidence type="ECO:0000256" key="1">
    <source>
        <dbReference type="ARBA" id="ARBA00009437"/>
    </source>
</evidence>
<organism evidence="7 8">
    <name type="scientific">Streptosporangium subroseum</name>
    <dbReference type="NCBI Taxonomy" id="106412"/>
    <lineage>
        <taxon>Bacteria</taxon>
        <taxon>Bacillati</taxon>
        <taxon>Actinomycetota</taxon>
        <taxon>Actinomycetes</taxon>
        <taxon>Streptosporangiales</taxon>
        <taxon>Streptosporangiaceae</taxon>
        <taxon>Streptosporangium</taxon>
    </lineage>
</organism>
<dbReference type="Gene3D" id="1.10.10.10">
    <property type="entry name" value="Winged helix-like DNA-binding domain superfamily/Winged helix DNA-binding domain"/>
    <property type="match status" value="1"/>
</dbReference>
<dbReference type="GO" id="GO:0032993">
    <property type="term" value="C:protein-DNA complex"/>
    <property type="evidence" value="ECO:0007669"/>
    <property type="project" value="TreeGrafter"/>
</dbReference>